<dbReference type="Proteomes" id="UP001652623">
    <property type="component" value="Chromosome 8"/>
</dbReference>
<dbReference type="PROSITE" id="PS51910">
    <property type="entry name" value="GH18_2"/>
    <property type="match status" value="1"/>
</dbReference>
<name>A0A6P3ZRV7_ZIZJJ</name>
<feature type="chain" id="PRO_5044646920" description="chitinase" evidence="14">
    <location>
        <begin position="27"/>
        <end position="294"/>
    </location>
</feature>
<dbReference type="AlphaFoldDB" id="A0A6P3ZRV7"/>
<keyword evidence="11 13" id="KW-0326">Glycosidase</keyword>
<proteinExistence type="inferred from homology"/>
<dbReference type="GO" id="GO:0006032">
    <property type="term" value="P:chitin catabolic process"/>
    <property type="evidence" value="ECO:0007669"/>
    <property type="project" value="UniProtKB-KW"/>
</dbReference>
<evidence type="ECO:0000256" key="2">
    <source>
        <dbReference type="ARBA" id="ARBA00004613"/>
    </source>
</evidence>
<evidence type="ECO:0000256" key="9">
    <source>
        <dbReference type="ARBA" id="ARBA00023157"/>
    </source>
</evidence>
<evidence type="ECO:0000256" key="13">
    <source>
        <dbReference type="RuleBase" id="RU000489"/>
    </source>
</evidence>
<keyword evidence="7 13" id="KW-0378">Hydrolase</keyword>
<dbReference type="SUPFAM" id="SSF51445">
    <property type="entry name" value="(Trans)glycosidases"/>
    <property type="match status" value="1"/>
</dbReference>
<feature type="domain" description="GH18" evidence="15">
    <location>
        <begin position="27"/>
        <end position="294"/>
    </location>
</feature>
<dbReference type="Pfam" id="PF00704">
    <property type="entry name" value="Glyco_hydro_18"/>
    <property type="match status" value="1"/>
</dbReference>
<dbReference type="EC" id="3.2.1.14" evidence="4"/>
<evidence type="ECO:0000313" key="17">
    <source>
        <dbReference type="RefSeq" id="XP_015878161.1"/>
    </source>
</evidence>
<dbReference type="RefSeq" id="XP_015878161.1">
    <property type="nucleotide sequence ID" value="XM_016022675.2"/>
</dbReference>
<evidence type="ECO:0000256" key="11">
    <source>
        <dbReference type="ARBA" id="ARBA00023295"/>
    </source>
</evidence>
<gene>
    <name evidence="17 18" type="primary">LOC107414538</name>
</gene>
<dbReference type="GeneID" id="107414538"/>
<keyword evidence="9" id="KW-1015">Disulfide bond</keyword>
<evidence type="ECO:0000256" key="6">
    <source>
        <dbReference type="ARBA" id="ARBA00022729"/>
    </source>
</evidence>
<dbReference type="FunFam" id="3.20.20.80:FF:000015">
    <property type="entry name" value="Acidic endochitinase SE2"/>
    <property type="match status" value="1"/>
</dbReference>
<evidence type="ECO:0000256" key="7">
    <source>
        <dbReference type="ARBA" id="ARBA00022801"/>
    </source>
</evidence>
<dbReference type="RefSeq" id="XP_024924881.3">
    <property type="nucleotide sequence ID" value="XM_025069113.3"/>
</dbReference>
<dbReference type="CDD" id="cd02877">
    <property type="entry name" value="GH18_hevamine_XipI_class_III"/>
    <property type="match status" value="1"/>
</dbReference>
<dbReference type="PANTHER" id="PTHR45708:SF22">
    <property type="entry name" value="ACIDIC ENDOCHITINASE"/>
    <property type="match status" value="1"/>
</dbReference>
<feature type="signal peptide" evidence="14">
    <location>
        <begin position="1"/>
        <end position="26"/>
    </location>
</feature>
<evidence type="ECO:0000256" key="3">
    <source>
        <dbReference type="ARBA" id="ARBA00009121"/>
    </source>
</evidence>
<evidence type="ECO:0000256" key="8">
    <source>
        <dbReference type="ARBA" id="ARBA00023024"/>
    </source>
</evidence>
<evidence type="ECO:0000256" key="1">
    <source>
        <dbReference type="ARBA" id="ARBA00000822"/>
    </source>
</evidence>
<comment type="similarity">
    <text evidence="3">Belongs to the glycosyl hydrolase 18 family. Chitinase class II subfamily.</text>
</comment>
<organism evidence="17">
    <name type="scientific">Ziziphus jujuba</name>
    <name type="common">Chinese jujube</name>
    <name type="synonym">Ziziphus sativa</name>
    <dbReference type="NCBI Taxonomy" id="326968"/>
    <lineage>
        <taxon>Eukaryota</taxon>
        <taxon>Viridiplantae</taxon>
        <taxon>Streptophyta</taxon>
        <taxon>Embryophyta</taxon>
        <taxon>Tracheophyta</taxon>
        <taxon>Spermatophyta</taxon>
        <taxon>Magnoliopsida</taxon>
        <taxon>eudicotyledons</taxon>
        <taxon>Gunneridae</taxon>
        <taxon>Pentapetalae</taxon>
        <taxon>rosids</taxon>
        <taxon>fabids</taxon>
        <taxon>Rosales</taxon>
        <taxon>Rhamnaceae</taxon>
        <taxon>Paliureae</taxon>
        <taxon>Ziziphus</taxon>
    </lineage>
</organism>
<accession>A0A6P3ZRV7</accession>
<dbReference type="GO" id="GO:0005576">
    <property type="term" value="C:extracellular region"/>
    <property type="evidence" value="ECO:0007669"/>
    <property type="project" value="UniProtKB-SubCell"/>
</dbReference>
<dbReference type="InterPro" id="IPR045321">
    <property type="entry name" value="Cts1-like"/>
</dbReference>
<dbReference type="KEGG" id="zju:107414538"/>
<evidence type="ECO:0000259" key="15">
    <source>
        <dbReference type="PROSITE" id="PS51910"/>
    </source>
</evidence>
<evidence type="ECO:0000313" key="18">
    <source>
        <dbReference type="RefSeq" id="XP_024924881.3"/>
    </source>
</evidence>
<evidence type="ECO:0000256" key="14">
    <source>
        <dbReference type="SAM" id="SignalP"/>
    </source>
</evidence>
<dbReference type="GO" id="GO:0000272">
    <property type="term" value="P:polysaccharide catabolic process"/>
    <property type="evidence" value="ECO:0007669"/>
    <property type="project" value="UniProtKB-KW"/>
</dbReference>
<dbReference type="Gene3D" id="3.20.20.80">
    <property type="entry name" value="Glycosidases"/>
    <property type="match status" value="1"/>
</dbReference>
<dbReference type="GO" id="GO:0008843">
    <property type="term" value="F:endochitinase activity"/>
    <property type="evidence" value="ECO:0007669"/>
    <property type="project" value="UniProtKB-EC"/>
</dbReference>
<sequence>MANKTQYSSALLLFLIVISAFRSSQAAGIAIYWGQFTNEGTLAETCNTGNYQFVNIAFLTTFGNGQTPVLNLAGHCDPGAGTCKSLSADIKACQAKRIKVLLSIGGASGSYSLSSADDAKKVSDYLWNNFLGGQSDSRPFGDAVLDGIDFDIEAGSGQFWDELARSLSGHTEKKVYLAAAPQCPIPDAHLDGAIKTGLFDYVWVQFYNNPPCHYAGNVDNLIKSWNQWTSSQAKQLFMGLPASAEAAPAGGYIPPDVLKSQVLPKIKTSPKYGGIMLWSKQHDNGYSTAIKGDI</sequence>
<evidence type="ECO:0000256" key="4">
    <source>
        <dbReference type="ARBA" id="ARBA00012729"/>
    </source>
</evidence>
<comment type="subcellular location">
    <subcellularLocation>
        <location evidence="2">Secreted</location>
    </subcellularLocation>
</comment>
<keyword evidence="6 14" id="KW-0732">Signal</keyword>
<keyword evidence="8" id="KW-0146">Chitin degradation</keyword>
<evidence type="ECO:0000313" key="16">
    <source>
        <dbReference type="Proteomes" id="UP001652623"/>
    </source>
</evidence>
<keyword evidence="16" id="KW-1185">Reference proteome</keyword>
<dbReference type="InterPro" id="IPR050542">
    <property type="entry name" value="Glycosyl_Hydrlase18_Chitinase"/>
</dbReference>
<dbReference type="PROSITE" id="PS01095">
    <property type="entry name" value="GH18_1"/>
    <property type="match status" value="1"/>
</dbReference>
<keyword evidence="10" id="KW-0119">Carbohydrate metabolism</keyword>
<dbReference type="InterPro" id="IPR017853">
    <property type="entry name" value="GH"/>
</dbReference>
<dbReference type="InterPro" id="IPR001579">
    <property type="entry name" value="Glyco_hydro_18_chit_AS"/>
</dbReference>
<evidence type="ECO:0000256" key="12">
    <source>
        <dbReference type="ARBA" id="ARBA00023326"/>
    </source>
</evidence>
<dbReference type="PANTHER" id="PTHR45708">
    <property type="entry name" value="ENDOCHITINASE"/>
    <property type="match status" value="1"/>
</dbReference>
<evidence type="ECO:0000256" key="5">
    <source>
        <dbReference type="ARBA" id="ARBA00022525"/>
    </source>
</evidence>
<keyword evidence="12" id="KW-0624">Polysaccharide degradation</keyword>
<comment type="catalytic activity">
    <reaction evidence="1">
        <text>Random endo-hydrolysis of N-acetyl-beta-D-glucosaminide (1-&gt;4)-beta-linkages in chitin and chitodextrins.</text>
        <dbReference type="EC" id="3.2.1.14"/>
    </reaction>
</comment>
<keyword evidence="5" id="KW-0964">Secreted</keyword>
<protein>
    <recommendedName>
        <fullName evidence="4">chitinase</fullName>
        <ecNumber evidence="4">3.2.1.14</ecNumber>
    </recommendedName>
</protein>
<evidence type="ECO:0000256" key="10">
    <source>
        <dbReference type="ARBA" id="ARBA00023277"/>
    </source>
</evidence>
<dbReference type="InterPro" id="IPR001223">
    <property type="entry name" value="Glyco_hydro18_cat"/>
</dbReference>
<reference evidence="17" key="1">
    <citation type="submission" date="2022-04" db="UniProtKB">
        <authorList>
            <consortium name="RefSeq"/>
        </authorList>
    </citation>
    <scope>IDENTIFICATION</scope>
    <source>
        <tissue evidence="17">In vitro plantlets</tissue>
        <tissue evidence="18">Seedling</tissue>
    </source>
</reference>